<dbReference type="InterPro" id="IPR047945">
    <property type="entry name" value="MIB_synthase"/>
</dbReference>
<gene>
    <name evidence="9" type="ORF">AB0L16_28590</name>
</gene>
<comment type="catalytic activity">
    <reaction evidence="5">
        <text>(E)-2-methylgeranyl diphosphate + H2O = 2-methylisoborneol + diphosphate</text>
        <dbReference type="Rhea" id="RHEA:32571"/>
        <dbReference type="ChEBI" id="CHEBI:15377"/>
        <dbReference type="ChEBI" id="CHEBI:33019"/>
        <dbReference type="ChEBI" id="CHEBI:61984"/>
        <dbReference type="ChEBI" id="CHEBI:61987"/>
        <dbReference type="EC" id="4.2.3.118"/>
    </reaction>
</comment>
<feature type="region of interest" description="Disordered" evidence="8">
    <location>
        <begin position="122"/>
        <end position="192"/>
    </location>
</feature>
<organism evidence="9 10">
    <name type="scientific">Streptomyces orinoci</name>
    <name type="common">Streptoverticillium orinoci</name>
    <dbReference type="NCBI Taxonomy" id="67339"/>
    <lineage>
        <taxon>Bacteria</taxon>
        <taxon>Bacillati</taxon>
        <taxon>Actinomycetota</taxon>
        <taxon>Actinomycetes</taxon>
        <taxon>Kitasatosporales</taxon>
        <taxon>Streptomycetaceae</taxon>
        <taxon>Streptomyces</taxon>
    </lineage>
</organism>
<evidence type="ECO:0000256" key="3">
    <source>
        <dbReference type="ARBA" id="ARBA00022842"/>
    </source>
</evidence>
<evidence type="ECO:0000256" key="2">
    <source>
        <dbReference type="ARBA" id="ARBA00022723"/>
    </source>
</evidence>
<evidence type="ECO:0000313" key="10">
    <source>
        <dbReference type="Proteomes" id="UP001552594"/>
    </source>
</evidence>
<protein>
    <recommendedName>
        <fullName evidence="7">Terpene synthase</fullName>
        <ecNumber evidence="7">4.2.3.-</ecNumber>
    </recommendedName>
</protein>
<keyword evidence="4 7" id="KW-0456">Lyase</keyword>
<comment type="cofactor">
    <cofactor evidence="1 7">
        <name>Mg(2+)</name>
        <dbReference type="ChEBI" id="CHEBI:18420"/>
    </cofactor>
</comment>
<dbReference type="PANTHER" id="PTHR35201:SF4">
    <property type="entry name" value="BETA-PINACENE SYNTHASE-RELATED"/>
    <property type="match status" value="1"/>
</dbReference>
<dbReference type="SFLD" id="SFLDS00005">
    <property type="entry name" value="Isoprenoid_Synthase_Type_I"/>
    <property type="match status" value="1"/>
</dbReference>
<evidence type="ECO:0000256" key="7">
    <source>
        <dbReference type="RuleBase" id="RU366034"/>
    </source>
</evidence>
<comment type="caution">
    <text evidence="9">The sequence shown here is derived from an EMBL/GenBank/DDBJ whole genome shotgun (WGS) entry which is preliminary data.</text>
</comment>
<dbReference type="Proteomes" id="UP001552594">
    <property type="component" value="Unassembled WGS sequence"/>
</dbReference>
<evidence type="ECO:0000256" key="1">
    <source>
        <dbReference type="ARBA" id="ARBA00001946"/>
    </source>
</evidence>
<evidence type="ECO:0000256" key="4">
    <source>
        <dbReference type="ARBA" id="ARBA00023239"/>
    </source>
</evidence>
<feature type="compositionally biased region" description="Basic residues" evidence="8">
    <location>
        <begin position="52"/>
        <end position="64"/>
    </location>
</feature>
<dbReference type="InterPro" id="IPR034686">
    <property type="entry name" value="Terpene_cyclase-like_2"/>
</dbReference>
<keyword evidence="2 7" id="KW-0479">Metal-binding</keyword>
<dbReference type="SUPFAM" id="SSF48576">
    <property type="entry name" value="Terpenoid synthases"/>
    <property type="match status" value="1"/>
</dbReference>
<comment type="similarity">
    <text evidence="6">Belongs to the terpene synthase family. 2-methylisoborneol synthase subfamily.</text>
</comment>
<dbReference type="RefSeq" id="WP_338323641.1">
    <property type="nucleotide sequence ID" value="NZ_JBFAUK010000031.1"/>
</dbReference>
<feature type="compositionally biased region" description="Low complexity" evidence="8">
    <location>
        <begin position="135"/>
        <end position="154"/>
    </location>
</feature>
<proteinExistence type="inferred from homology"/>
<dbReference type="EMBL" id="JBFAUK010000031">
    <property type="protein sequence ID" value="MEV5510339.1"/>
    <property type="molecule type" value="Genomic_DNA"/>
</dbReference>
<dbReference type="EC" id="4.2.3.-" evidence="7"/>
<accession>A0ABV3K5A5</accession>
<keyword evidence="3 7" id="KW-0460">Magnesium</keyword>
<dbReference type="InterPro" id="IPR008949">
    <property type="entry name" value="Isoprenoid_synthase_dom_sf"/>
</dbReference>
<dbReference type="Gene3D" id="1.10.600.10">
    <property type="entry name" value="Farnesyl Diphosphate Synthase"/>
    <property type="match status" value="1"/>
</dbReference>
<feature type="region of interest" description="Disordered" evidence="8">
    <location>
        <begin position="45"/>
        <end position="86"/>
    </location>
</feature>
<dbReference type="PANTHER" id="PTHR35201">
    <property type="entry name" value="TERPENE SYNTHASE"/>
    <property type="match status" value="1"/>
</dbReference>
<evidence type="ECO:0000313" key="9">
    <source>
        <dbReference type="EMBL" id="MEV5510339.1"/>
    </source>
</evidence>
<dbReference type="Pfam" id="PF19086">
    <property type="entry name" value="Terpene_syn_C_2"/>
    <property type="match status" value="1"/>
</dbReference>
<evidence type="ECO:0000256" key="5">
    <source>
        <dbReference type="ARBA" id="ARBA00035573"/>
    </source>
</evidence>
<dbReference type="NCBIfam" id="NF041167">
    <property type="entry name" value="f2_encap_cargo2"/>
    <property type="match status" value="1"/>
</dbReference>
<reference evidence="9 10" key="1">
    <citation type="submission" date="2024-06" db="EMBL/GenBank/DDBJ databases">
        <title>The Natural Products Discovery Center: Release of the First 8490 Sequenced Strains for Exploring Actinobacteria Biosynthetic Diversity.</title>
        <authorList>
            <person name="Kalkreuter E."/>
            <person name="Kautsar S.A."/>
            <person name="Yang D."/>
            <person name="Bader C.D."/>
            <person name="Teijaro C.N."/>
            <person name="Fluegel L."/>
            <person name="Davis C.M."/>
            <person name="Simpson J.R."/>
            <person name="Lauterbach L."/>
            <person name="Steele A.D."/>
            <person name="Gui C."/>
            <person name="Meng S."/>
            <person name="Li G."/>
            <person name="Viehrig K."/>
            <person name="Ye F."/>
            <person name="Su P."/>
            <person name="Kiefer A.F."/>
            <person name="Nichols A."/>
            <person name="Cepeda A.J."/>
            <person name="Yan W."/>
            <person name="Fan B."/>
            <person name="Jiang Y."/>
            <person name="Adhikari A."/>
            <person name="Zheng C.-J."/>
            <person name="Schuster L."/>
            <person name="Cowan T.M."/>
            <person name="Smanski M.J."/>
            <person name="Chevrette M.G."/>
            <person name="De Carvalho L.P.S."/>
            <person name="Shen B."/>
        </authorList>
    </citation>
    <scope>NUCLEOTIDE SEQUENCE [LARGE SCALE GENOMIC DNA]</scope>
    <source>
        <strain evidence="9 10">NPDC052347</strain>
    </source>
</reference>
<evidence type="ECO:0000256" key="6">
    <source>
        <dbReference type="ARBA" id="ARBA00035653"/>
    </source>
</evidence>
<name>A0ABV3K5A5_STRON</name>
<keyword evidence="10" id="KW-1185">Reference proteome</keyword>
<sequence>MSARCSHGGPGCRGSRGPQVNQCPTMLGEGGQMYAVISGHRPRSPDGVLRGSGRHPCRGCHGRRGRLESDEPASVPGMLGEWRSRTSGPGRGVYDLVPVPGRVLSLRRGLSQVEPPWTELRMKAPIPGTTDEPTGPVGSSPSLSRLLSGPTGLGTKSLRFTPAMEPEPVPVPAPDAQSPPLAALPEPGPRPASQRIEGLYCPPAVRDDRALADEINDRLVQWAEQEVGLYPDTDLREALVGFDAGRSVVLCHPDAPGIDHLMAAARLLIGENAVDDYFCEAEYGGSADRRGAVLIVAQSAIDPAHNTPRYEADWRAGIEAHPALRSMRSAMDYFYALATPAQAHRFRHDIANLYLGYNAEGDCISRQRTPAVWEYLVQRQFNSFRPCLTLTDSIGGYELPAQLFADPGVQRAVALSSNASTICNDLYSLRKEQASGRFHYSLPTVIAAEEECSIEEAFQKAVEVHNEIVHRFEEQAAALSVTNPLTARFVTGLHNWMTGNHEWHAGNVGTRYATSP</sequence>
<evidence type="ECO:0000256" key="8">
    <source>
        <dbReference type="SAM" id="MobiDB-lite"/>
    </source>
</evidence>
<dbReference type="SFLD" id="SFLDG01020">
    <property type="entry name" value="Terpene_Cyclase_Like_2"/>
    <property type="match status" value="1"/>
</dbReference>